<organism evidence="3 4">
    <name type="scientific">Paenibacillus apiarius</name>
    <dbReference type="NCBI Taxonomy" id="46240"/>
    <lineage>
        <taxon>Bacteria</taxon>
        <taxon>Bacillati</taxon>
        <taxon>Bacillota</taxon>
        <taxon>Bacilli</taxon>
        <taxon>Bacillales</taxon>
        <taxon>Paenibacillaceae</taxon>
        <taxon>Paenibacillus</taxon>
    </lineage>
</organism>
<feature type="chain" id="PRO_5047019405" description="Peptidase M10 metallopeptidase domain-containing protein" evidence="2">
    <location>
        <begin position="33"/>
        <end position="195"/>
    </location>
</feature>
<evidence type="ECO:0008006" key="5">
    <source>
        <dbReference type="Google" id="ProtNLM"/>
    </source>
</evidence>
<proteinExistence type="predicted"/>
<dbReference type="RefSeq" id="WP_087432184.1">
    <property type="nucleotide sequence ID" value="NZ_JAMDLV010000074.1"/>
</dbReference>
<sequence>MKKRVSVKKNALIASVAALPIAAMVFSSVVSAAYFNGGRSSGSFSAYYHSSVSSYGYGSHYDTARTNWNGISSKAKVTKTTSTSGDPDRYYVGTTGSSTLLGQIVPYKISGGTYVEASPNDQWAYSTATIYDNTMKSFNMTSSQIVSNATHEIGHTVSLAHTSPSSSSPSVMKQGIQDIGPQTYDKNELKSKWGN</sequence>
<evidence type="ECO:0000256" key="1">
    <source>
        <dbReference type="SAM" id="MobiDB-lite"/>
    </source>
</evidence>
<dbReference type="Proteomes" id="UP001207626">
    <property type="component" value="Unassembled WGS sequence"/>
</dbReference>
<keyword evidence="4" id="KW-1185">Reference proteome</keyword>
<protein>
    <recommendedName>
        <fullName evidence="5">Peptidase M10 metallopeptidase domain-containing protein</fullName>
    </recommendedName>
</protein>
<dbReference type="EMBL" id="JAMDLW010000024">
    <property type="protein sequence ID" value="MCY9521664.1"/>
    <property type="molecule type" value="Genomic_DNA"/>
</dbReference>
<keyword evidence="2" id="KW-0732">Signal</keyword>
<evidence type="ECO:0000313" key="3">
    <source>
        <dbReference type="EMBL" id="MCY9521664.1"/>
    </source>
</evidence>
<feature type="region of interest" description="Disordered" evidence="1">
    <location>
        <begin position="160"/>
        <end position="195"/>
    </location>
</feature>
<evidence type="ECO:0000313" key="4">
    <source>
        <dbReference type="Proteomes" id="UP001207626"/>
    </source>
</evidence>
<feature type="signal peptide" evidence="2">
    <location>
        <begin position="1"/>
        <end position="32"/>
    </location>
</feature>
<dbReference type="SUPFAM" id="SSF55486">
    <property type="entry name" value="Metalloproteases ('zincins'), catalytic domain"/>
    <property type="match status" value="1"/>
</dbReference>
<feature type="compositionally biased region" description="Basic and acidic residues" evidence="1">
    <location>
        <begin position="185"/>
        <end position="195"/>
    </location>
</feature>
<dbReference type="Gene3D" id="3.40.390.10">
    <property type="entry name" value="Collagenase (Catalytic Domain)"/>
    <property type="match status" value="1"/>
</dbReference>
<comment type="caution">
    <text evidence="3">The sequence shown here is derived from an EMBL/GenBank/DDBJ whole genome shotgun (WGS) entry which is preliminary data.</text>
</comment>
<name>A0ABT4DWE0_9BACL</name>
<dbReference type="InterPro" id="IPR024079">
    <property type="entry name" value="MetalloPept_cat_dom_sf"/>
</dbReference>
<accession>A0ABT4DWE0</accession>
<reference evidence="3 4" key="1">
    <citation type="submission" date="2022-05" db="EMBL/GenBank/DDBJ databases">
        <title>Genome Sequencing of Bee-Associated Microbes.</title>
        <authorList>
            <person name="Dunlap C."/>
        </authorList>
    </citation>
    <scope>NUCLEOTIDE SEQUENCE [LARGE SCALE GENOMIC DNA]</scope>
    <source>
        <strain evidence="3 4">NRRL NRS-1438</strain>
    </source>
</reference>
<gene>
    <name evidence="3" type="ORF">M5X09_18670</name>
</gene>
<evidence type="ECO:0000256" key="2">
    <source>
        <dbReference type="SAM" id="SignalP"/>
    </source>
</evidence>